<feature type="domain" description="NusG-like N-terminal" evidence="2">
    <location>
        <begin position="1"/>
        <end position="97"/>
    </location>
</feature>
<dbReference type="CDD" id="cd09892">
    <property type="entry name" value="NGN_SP_RfaH"/>
    <property type="match status" value="1"/>
</dbReference>
<accession>A0ABX2LXG1</accession>
<keyword evidence="4" id="KW-1185">Reference proteome</keyword>
<name>A0ABX2LXG1_9BURK</name>
<dbReference type="NCBIfam" id="TIGR01955">
    <property type="entry name" value="RfaH"/>
    <property type="match status" value="1"/>
</dbReference>
<comment type="caution">
    <text evidence="3">The sequence shown here is derived from an EMBL/GenBank/DDBJ whole genome shotgun (WGS) entry which is preliminary data.</text>
</comment>
<evidence type="ECO:0000313" key="4">
    <source>
        <dbReference type="Proteomes" id="UP000536746"/>
    </source>
</evidence>
<gene>
    <name evidence="3" type="primary">rfaH</name>
    <name evidence="3" type="ORF">HNO84_16375</name>
</gene>
<sequence length="163" mass="18481">MNWHLIHTKPRQEQIALTNLQQQGYECYLPVRRYEAQASSGLVIMAEPLFPRYLFIRIGSGNQAKGWGPVRSTRGVSRLVCFGNDPAKADDKLVDALRLCDGRIQSLPAFSHGDRVVVDYGPLNGLEALYQTHEGEKRAMILIEMLSRPTIVRIDRQHLRKIG</sequence>
<dbReference type="Proteomes" id="UP000536746">
    <property type="component" value="Unassembled WGS sequence"/>
</dbReference>
<dbReference type="Pfam" id="PF02357">
    <property type="entry name" value="NusG"/>
    <property type="match status" value="1"/>
</dbReference>
<dbReference type="SUPFAM" id="SSF50104">
    <property type="entry name" value="Translation proteins SH3-like domain"/>
    <property type="match status" value="1"/>
</dbReference>
<organism evidence="3 4">
    <name type="scientific">Herbaspirillum robiniae</name>
    <dbReference type="NCBI Taxonomy" id="2014887"/>
    <lineage>
        <taxon>Bacteria</taxon>
        <taxon>Pseudomonadati</taxon>
        <taxon>Pseudomonadota</taxon>
        <taxon>Betaproteobacteria</taxon>
        <taxon>Burkholderiales</taxon>
        <taxon>Oxalobacteraceae</taxon>
        <taxon>Herbaspirillum</taxon>
    </lineage>
</organism>
<dbReference type="InterPro" id="IPR010215">
    <property type="entry name" value="Transcription_antiterm_RfaH"/>
</dbReference>
<dbReference type="SUPFAM" id="SSF82679">
    <property type="entry name" value="N-utilization substance G protein NusG, N-terminal domain"/>
    <property type="match status" value="1"/>
</dbReference>
<evidence type="ECO:0000256" key="1">
    <source>
        <dbReference type="ARBA" id="ARBA00023163"/>
    </source>
</evidence>
<evidence type="ECO:0000259" key="2">
    <source>
        <dbReference type="Pfam" id="PF02357"/>
    </source>
</evidence>
<evidence type="ECO:0000313" key="3">
    <source>
        <dbReference type="EMBL" id="NUU03182.1"/>
    </source>
</evidence>
<dbReference type="InterPro" id="IPR006645">
    <property type="entry name" value="NGN-like_dom"/>
</dbReference>
<keyword evidence="1" id="KW-0804">Transcription</keyword>
<dbReference type="RefSeq" id="WP_079216955.1">
    <property type="nucleotide sequence ID" value="NZ_CP018845.1"/>
</dbReference>
<protein>
    <submittedName>
        <fullName evidence="3">Transcription/translation regulatory transformer protein RfaH</fullName>
    </submittedName>
</protein>
<proteinExistence type="predicted"/>
<reference evidence="3 4" key="1">
    <citation type="journal article" date="2020" name="Front. Plant Sci.">
        <title>Isolation of Rhizosphere Bacteria That Improve Quality and Water Stress Tolerance in Greenhouse Ornamentals.</title>
        <authorList>
            <person name="Nordstedt N.P."/>
            <person name="Jones M.L."/>
        </authorList>
    </citation>
    <scope>NUCLEOTIDE SEQUENCE [LARGE SCALE GENOMIC DNA]</scope>
    <source>
        <strain evidence="3 4">C6C2</strain>
    </source>
</reference>
<dbReference type="Gene3D" id="3.30.70.940">
    <property type="entry name" value="NusG, N-terminal domain"/>
    <property type="match status" value="1"/>
</dbReference>
<dbReference type="InterPro" id="IPR036735">
    <property type="entry name" value="NGN_dom_sf"/>
</dbReference>
<dbReference type="EMBL" id="JABFMT010000018">
    <property type="protein sequence ID" value="NUU03182.1"/>
    <property type="molecule type" value="Genomic_DNA"/>
</dbReference>
<dbReference type="InterPro" id="IPR008991">
    <property type="entry name" value="Translation_prot_SH3-like_sf"/>
</dbReference>